<evidence type="ECO:0000313" key="1">
    <source>
        <dbReference type="EMBL" id="MER6615942.1"/>
    </source>
</evidence>
<organism evidence="1 2">
    <name type="scientific">Streptomyces xantholiticus</name>
    <dbReference type="NCBI Taxonomy" id="68285"/>
    <lineage>
        <taxon>Bacteria</taxon>
        <taxon>Bacillati</taxon>
        <taxon>Actinomycetota</taxon>
        <taxon>Actinomycetes</taxon>
        <taxon>Kitasatosporales</taxon>
        <taxon>Streptomycetaceae</taxon>
        <taxon>Streptomyces</taxon>
    </lineage>
</organism>
<accession>A0ABV1UZ27</accession>
<dbReference type="EMBL" id="JBEPBX010000020">
    <property type="protein sequence ID" value="MER6615942.1"/>
    <property type="molecule type" value="Genomic_DNA"/>
</dbReference>
<proteinExistence type="predicted"/>
<protein>
    <submittedName>
        <fullName evidence="1">Uncharacterized protein</fullName>
    </submittedName>
</protein>
<dbReference type="Proteomes" id="UP001445472">
    <property type="component" value="Unassembled WGS sequence"/>
</dbReference>
<name>A0ABV1UZ27_9ACTN</name>
<gene>
    <name evidence="1" type="ORF">ABT276_21785</name>
</gene>
<keyword evidence="2" id="KW-1185">Reference proteome</keyword>
<sequence length="107" mass="11316">MHCRQIRLGPLSRDGVVALLAHELDPRVAHRLAPGAFAATGGNPLLVRALAEDWQASAGSAGREPPSSLVVGDRFAERVVNCLHRLEPEALALARAVAVRGEAPDRA</sequence>
<reference evidence="1 2" key="1">
    <citation type="submission" date="2024-06" db="EMBL/GenBank/DDBJ databases">
        <title>The Natural Products Discovery Center: Release of the First 8490 Sequenced Strains for Exploring Actinobacteria Biosynthetic Diversity.</title>
        <authorList>
            <person name="Kalkreuter E."/>
            <person name="Kautsar S.A."/>
            <person name="Yang D."/>
            <person name="Bader C.D."/>
            <person name="Teijaro C.N."/>
            <person name="Fluegel L."/>
            <person name="Davis C.M."/>
            <person name="Simpson J.R."/>
            <person name="Lauterbach L."/>
            <person name="Steele A.D."/>
            <person name="Gui C."/>
            <person name="Meng S."/>
            <person name="Li G."/>
            <person name="Viehrig K."/>
            <person name="Ye F."/>
            <person name="Su P."/>
            <person name="Kiefer A.F."/>
            <person name="Nichols A."/>
            <person name="Cepeda A.J."/>
            <person name="Yan W."/>
            <person name="Fan B."/>
            <person name="Jiang Y."/>
            <person name="Adhikari A."/>
            <person name="Zheng C.-J."/>
            <person name="Schuster L."/>
            <person name="Cowan T.M."/>
            <person name="Smanski M.J."/>
            <person name="Chevrette M.G."/>
            <person name="De Carvalho L.P.S."/>
            <person name="Shen B."/>
        </authorList>
    </citation>
    <scope>NUCLEOTIDE SEQUENCE [LARGE SCALE GENOMIC DNA]</scope>
    <source>
        <strain evidence="1 2">NPDC000837</strain>
    </source>
</reference>
<comment type="caution">
    <text evidence="1">The sequence shown here is derived from an EMBL/GenBank/DDBJ whole genome shotgun (WGS) entry which is preliminary data.</text>
</comment>
<dbReference type="RefSeq" id="WP_351977395.1">
    <property type="nucleotide sequence ID" value="NZ_JBEPBX010000020.1"/>
</dbReference>
<evidence type="ECO:0000313" key="2">
    <source>
        <dbReference type="Proteomes" id="UP001445472"/>
    </source>
</evidence>